<dbReference type="AlphaFoldDB" id="A0AAV7WUB5"/>
<protein>
    <submittedName>
        <fullName evidence="2">Uncharacterized protein</fullName>
    </submittedName>
</protein>
<dbReference type="Proteomes" id="UP001066276">
    <property type="component" value="Chromosome 1_1"/>
</dbReference>
<name>A0AAV7WUB5_PLEWA</name>
<evidence type="ECO:0000313" key="2">
    <source>
        <dbReference type="EMBL" id="KAJ1216733.1"/>
    </source>
</evidence>
<comment type="caution">
    <text evidence="2">The sequence shown here is derived from an EMBL/GenBank/DDBJ whole genome shotgun (WGS) entry which is preliminary data.</text>
</comment>
<evidence type="ECO:0000313" key="3">
    <source>
        <dbReference type="Proteomes" id="UP001066276"/>
    </source>
</evidence>
<dbReference type="EMBL" id="JANPWB010000001">
    <property type="protein sequence ID" value="KAJ1216733.1"/>
    <property type="molecule type" value="Genomic_DNA"/>
</dbReference>
<feature type="region of interest" description="Disordered" evidence="1">
    <location>
        <begin position="1"/>
        <end position="53"/>
    </location>
</feature>
<sequence>MCSRNRPFRSQASGTLSYPRGAPHRGPRPLLFYDGCRGPTPPSPRRRYASGPSQQALHLPAALRCLRGFVTGAPLQIFLFAPVEAAVQTDFIRCSGSQFRCGGSNPPAIFPRTRRGAGGTQGPLWIIFSQGEGSHRSV</sequence>
<reference evidence="2" key="1">
    <citation type="journal article" date="2022" name="bioRxiv">
        <title>Sequencing and chromosome-scale assembly of the giantPleurodeles waltlgenome.</title>
        <authorList>
            <person name="Brown T."/>
            <person name="Elewa A."/>
            <person name="Iarovenko S."/>
            <person name="Subramanian E."/>
            <person name="Araus A.J."/>
            <person name="Petzold A."/>
            <person name="Susuki M."/>
            <person name="Suzuki K.-i.T."/>
            <person name="Hayashi T."/>
            <person name="Toyoda A."/>
            <person name="Oliveira C."/>
            <person name="Osipova E."/>
            <person name="Leigh N.D."/>
            <person name="Simon A."/>
            <person name="Yun M.H."/>
        </authorList>
    </citation>
    <scope>NUCLEOTIDE SEQUENCE</scope>
    <source>
        <strain evidence="2">20211129_DDA</strain>
        <tissue evidence="2">Liver</tissue>
    </source>
</reference>
<gene>
    <name evidence="2" type="ORF">NDU88_004332</name>
</gene>
<accession>A0AAV7WUB5</accession>
<evidence type="ECO:0000256" key="1">
    <source>
        <dbReference type="SAM" id="MobiDB-lite"/>
    </source>
</evidence>
<keyword evidence="3" id="KW-1185">Reference proteome</keyword>
<proteinExistence type="predicted"/>
<organism evidence="2 3">
    <name type="scientific">Pleurodeles waltl</name>
    <name type="common">Iberian ribbed newt</name>
    <dbReference type="NCBI Taxonomy" id="8319"/>
    <lineage>
        <taxon>Eukaryota</taxon>
        <taxon>Metazoa</taxon>
        <taxon>Chordata</taxon>
        <taxon>Craniata</taxon>
        <taxon>Vertebrata</taxon>
        <taxon>Euteleostomi</taxon>
        <taxon>Amphibia</taxon>
        <taxon>Batrachia</taxon>
        <taxon>Caudata</taxon>
        <taxon>Salamandroidea</taxon>
        <taxon>Salamandridae</taxon>
        <taxon>Pleurodelinae</taxon>
        <taxon>Pleurodeles</taxon>
    </lineage>
</organism>